<dbReference type="PROSITE" id="PS50985">
    <property type="entry name" value="GRAS"/>
    <property type="match status" value="1"/>
</dbReference>
<keyword evidence="6" id="KW-1185">Reference proteome</keyword>
<keyword evidence="1" id="KW-0805">Transcription regulation</keyword>
<feature type="compositionally biased region" description="Low complexity" evidence="4">
    <location>
        <begin position="56"/>
        <end position="66"/>
    </location>
</feature>
<evidence type="ECO:0000256" key="1">
    <source>
        <dbReference type="ARBA" id="ARBA00023015"/>
    </source>
</evidence>
<feature type="compositionally biased region" description="Polar residues" evidence="4">
    <location>
        <begin position="46"/>
        <end position="55"/>
    </location>
</feature>
<feature type="compositionally biased region" description="Polar residues" evidence="4">
    <location>
        <begin position="284"/>
        <end position="293"/>
    </location>
</feature>
<feature type="compositionally biased region" description="Basic and acidic residues" evidence="4">
    <location>
        <begin position="272"/>
        <end position="283"/>
    </location>
</feature>
<dbReference type="InterPro" id="IPR005202">
    <property type="entry name" value="TF_GRAS"/>
</dbReference>
<evidence type="ECO:0000256" key="4">
    <source>
        <dbReference type="SAM" id="MobiDB-lite"/>
    </source>
</evidence>
<reference evidence="5" key="1">
    <citation type="submission" date="2023-03" db="EMBL/GenBank/DDBJ databases">
        <authorList>
            <person name="Julca I."/>
        </authorList>
    </citation>
    <scope>NUCLEOTIDE SEQUENCE</scope>
</reference>
<dbReference type="AlphaFoldDB" id="A0AAV1DJP5"/>
<feature type="region of interest" description="Disordered" evidence="4">
    <location>
        <begin position="46"/>
        <end position="77"/>
    </location>
</feature>
<feature type="region of interest" description="Leucine repeat I (LRI)" evidence="3">
    <location>
        <begin position="362"/>
        <end position="422"/>
    </location>
</feature>
<evidence type="ECO:0000256" key="3">
    <source>
        <dbReference type="PROSITE-ProRule" id="PRU01191"/>
    </source>
</evidence>
<comment type="similarity">
    <text evidence="3">Belongs to the GRAS family.</text>
</comment>
<protein>
    <submittedName>
        <fullName evidence="5">OLC1v1007655C1</fullName>
    </submittedName>
</protein>
<feature type="region of interest" description="Disordered" evidence="4">
    <location>
        <begin position="254"/>
        <end position="293"/>
    </location>
</feature>
<feature type="region of interest" description="VHIID" evidence="3">
    <location>
        <begin position="441"/>
        <end position="506"/>
    </location>
</feature>
<gene>
    <name evidence="5" type="ORF">OLC1_LOCUS16267</name>
</gene>
<dbReference type="Proteomes" id="UP001161247">
    <property type="component" value="Chromosome 5"/>
</dbReference>
<dbReference type="Pfam" id="PF03514">
    <property type="entry name" value="GRAS"/>
    <property type="match status" value="1"/>
</dbReference>
<evidence type="ECO:0000256" key="2">
    <source>
        <dbReference type="ARBA" id="ARBA00023163"/>
    </source>
</evidence>
<sequence length="743" mass="83427">MDALVEPYLATFNYYSVPQHLNHIQNDEVVRAYNYVPGSFEDYSDLSNGSPQSLVDASSPSSSSDAPHNEQGDPSDPMLKFISQMLMEEDDLANKPCMLHDSSALQAAEKSFYDVLNEPGTNGGHAASPSGSLDTASSDICTSSGESNWVSNQIEHDYQYDHSSVVTRPSGFVGDLSPESIMQSNQLLLSSTNSFLNSARERDESLMNLIKASSSNSSFMSPFNLVPQSINNVSSSDFEYGKRALRDADVVVTKVERNSHSPAGSSTKKSHSREDSSPEEIRSSKQLASSSDDVPQEMYDNVLLCPGLNPHIDPDPFFCESEKPFLKDEAIKNHPVLIEKPKGSSRGRPRGGKRQGAKKEVVDLRGILVQCAQAVASYDVRTTNELLARIRQHASPHGDGMERLAHYFAIALEARLAGTGTALYTDYRTRRISAFDILKGYKMLVAAVPIKKVSNIFANKTIGKLVAGASRIHIIDFGILYGFQWPCLIQRLSMREGGPPNLRITGIDLPQPGLRPAERVEETGRRLEKYCERFGVPFKYEAIAKRWDTIKIEDFKIDRDEVLVVNCMDRLANVPDETVVENCPRDQVLSLIKKIRPNVFIQSVINGTYNSPFFVTRFREALFHFSSLFDMFDATILRESEERALCEQEILARDALNVIACEGTERVERPETYKQWQVRNMRAGFRQMLLDQEIVKHIRDKVKDHYHRDFSVDEDGKWMLQGWKGRVVQAISCWEPLPDEEEG</sequence>
<comment type="caution">
    <text evidence="3">Lacks conserved residue(s) required for the propagation of feature annotation.</text>
</comment>
<feature type="region of interest" description="Leucine repeat II (LRII)" evidence="3">
    <location>
        <begin position="522"/>
        <end position="554"/>
    </location>
</feature>
<proteinExistence type="inferred from homology"/>
<name>A0AAV1DJP5_OLDCO</name>
<keyword evidence="2" id="KW-0804">Transcription</keyword>
<organism evidence="5 6">
    <name type="scientific">Oldenlandia corymbosa var. corymbosa</name>
    <dbReference type="NCBI Taxonomy" id="529605"/>
    <lineage>
        <taxon>Eukaryota</taxon>
        <taxon>Viridiplantae</taxon>
        <taxon>Streptophyta</taxon>
        <taxon>Embryophyta</taxon>
        <taxon>Tracheophyta</taxon>
        <taxon>Spermatophyta</taxon>
        <taxon>Magnoliopsida</taxon>
        <taxon>eudicotyledons</taxon>
        <taxon>Gunneridae</taxon>
        <taxon>Pentapetalae</taxon>
        <taxon>asterids</taxon>
        <taxon>lamiids</taxon>
        <taxon>Gentianales</taxon>
        <taxon>Rubiaceae</taxon>
        <taxon>Rubioideae</taxon>
        <taxon>Spermacoceae</taxon>
        <taxon>Hedyotis-Oldenlandia complex</taxon>
        <taxon>Oldenlandia</taxon>
    </lineage>
</organism>
<evidence type="ECO:0000313" key="6">
    <source>
        <dbReference type="Proteomes" id="UP001161247"/>
    </source>
</evidence>
<dbReference type="EMBL" id="OX459122">
    <property type="protein sequence ID" value="CAI9108127.1"/>
    <property type="molecule type" value="Genomic_DNA"/>
</dbReference>
<feature type="region of interest" description="SAW" evidence="3">
    <location>
        <begin position="660"/>
        <end position="735"/>
    </location>
</feature>
<accession>A0AAV1DJP5</accession>
<evidence type="ECO:0000313" key="5">
    <source>
        <dbReference type="EMBL" id="CAI9108127.1"/>
    </source>
</evidence>
<feature type="short sequence motif" description="VHIID" evidence="3">
    <location>
        <begin position="472"/>
        <end position="476"/>
    </location>
</feature>
<dbReference type="PANTHER" id="PTHR31636">
    <property type="entry name" value="OSJNBA0084A10.13 PROTEIN-RELATED"/>
    <property type="match status" value="1"/>
</dbReference>